<dbReference type="AlphaFoldDB" id="A0A5C6MAC0"/>
<dbReference type="InterPro" id="IPR020624">
    <property type="entry name" value="Schiff_base-form_aldolases_CS"/>
</dbReference>
<proteinExistence type="predicted"/>
<comment type="caution">
    <text evidence="3">The sequence shown here is derived from an EMBL/GenBank/DDBJ whole genome shotgun (WGS) entry which is preliminary data.</text>
</comment>
<sequence>MKLMAAAVGVKTDVIGKFGIMAASKLQGIFTPNLVPYTADGGINEGELRRYADWLIARGVHGLYPNGSTGEFTRFTPEERRRIVAILADQVRGRVPILAGAAEANVKETIRACEYYASLGIRAVAIVAPFYYKLSPASVYAYFAEIGRNTPIDVTLYNIPMFASPIDVPTIQRLSEEFERIVAIKDSSGDIPHMIRMIQAVRPNRPDFAFLTGWDAALMPMLLAGCDGGTNASSGVVPELTRRLYDLTVSYQIDEARRVQYDLIRLFDTMIYSAEFPEGFRAAVGLRGFQMGQGRQPLSDKQKTDLGTLSRELQCMLSAHGFTDQPVGGCSLPAGTEAQPDAADVTAIVRQVVAELSRRGLM</sequence>
<keyword evidence="4" id="KW-1185">Reference proteome</keyword>
<keyword evidence="1" id="KW-0456">Lyase</keyword>
<dbReference type="InterPro" id="IPR020625">
    <property type="entry name" value="Schiff_base-form_aldolases_AS"/>
</dbReference>
<dbReference type="GO" id="GO:0005829">
    <property type="term" value="C:cytosol"/>
    <property type="evidence" value="ECO:0007669"/>
    <property type="project" value="TreeGrafter"/>
</dbReference>
<dbReference type="InterPro" id="IPR013785">
    <property type="entry name" value="Aldolase_TIM"/>
</dbReference>
<dbReference type="SUPFAM" id="SSF51569">
    <property type="entry name" value="Aldolase"/>
    <property type="match status" value="1"/>
</dbReference>
<dbReference type="PROSITE" id="PS00666">
    <property type="entry name" value="DHDPS_2"/>
    <property type="match status" value="1"/>
</dbReference>
<reference evidence="3 4" key="2">
    <citation type="submission" date="2019-08" db="EMBL/GenBank/DDBJ databases">
        <authorList>
            <person name="Henke P."/>
        </authorList>
    </citation>
    <scope>NUCLEOTIDE SEQUENCE [LARGE SCALE GENOMIC DNA]</scope>
    <source>
        <strain evidence="3">Phe10_nw2017</strain>
    </source>
</reference>
<organism evidence="3 4">
    <name type="scientific">Planctomyces bekefii</name>
    <dbReference type="NCBI Taxonomy" id="1653850"/>
    <lineage>
        <taxon>Bacteria</taxon>
        <taxon>Pseudomonadati</taxon>
        <taxon>Planctomycetota</taxon>
        <taxon>Planctomycetia</taxon>
        <taxon>Planctomycetales</taxon>
        <taxon>Planctomycetaceae</taxon>
        <taxon>Planctomyces</taxon>
    </lineage>
</organism>
<reference evidence="3 4" key="1">
    <citation type="submission" date="2019-08" db="EMBL/GenBank/DDBJ databases">
        <title>100 year-old enigma solved: identification of Planctomyces bekefii, the type genus and species of the phylum Planctomycetes.</title>
        <authorList>
            <person name="Svetlana D.N."/>
            <person name="Overmann J."/>
        </authorList>
    </citation>
    <scope>NUCLEOTIDE SEQUENCE [LARGE SCALE GENOMIC DNA]</scope>
    <source>
        <strain evidence="3">Phe10_nw2017</strain>
    </source>
</reference>
<dbReference type="Gene3D" id="3.20.20.70">
    <property type="entry name" value="Aldolase class I"/>
    <property type="match status" value="1"/>
</dbReference>
<gene>
    <name evidence="3" type="primary">dapA</name>
    <name evidence="3" type="ORF">E3A20_09640</name>
</gene>
<dbReference type="PROSITE" id="PS00665">
    <property type="entry name" value="DHDPS_1"/>
    <property type="match status" value="1"/>
</dbReference>
<dbReference type="PANTHER" id="PTHR42849">
    <property type="entry name" value="N-ACETYLNEURAMINATE LYASE"/>
    <property type="match status" value="1"/>
</dbReference>
<evidence type="ECO:0000256" key="1">
    <source>
        <dbReference type="ARBA" id="ARBA00023239"/>
    </source>
</evidence>
<dbReference type="PRINTS" id="PR00146">
    <property type="entry name" value="DHPICSNTHASE"/>
</dbReference>
<dbReference type="CDD" id="cd00408">
    <property type="entry name" value="DHDPS-like"/>
    <property type="match status" value="1"/>
</dbReference>
<dbReference type="Pfam" id="PF00701">
    <property type="entry name" value="DHDPS"/>
    <property type="match status" value="1"/>
</dbReference>
<protein>
    <submittedName>
        <fullName evidence="3">Dihydrodipicolinate synthase family protein</fullName>
    </submittedName>
</protein>
<evidence type="ECO:0000313" key="4">
    <source>
        <dbReference type="Proteomes" id="UP000321083"/>
    </source>
</evidence>
<dbReference type="Proteomes" id="UP000321083">
    <property type="component" value="Unassembled WGS sequence"/>
</dbReference>
<dbReference type="SMART" id="SM01130">
    <property type="entry name" value="DHDPS"/>
    <property type="match status" value="1"/>
</dbReference>
<dbReference type="InterPro" id="IPR002220">
    <property type="entry name" value="DapA-like"/>
</dbReference>
<dbReference type="EMBL" id="SRHE01000150">
    <property type="protein sequence ID" value="TWW09904.1"/>
    <property type="molecule type" value="Genomic_DNA"/>
</dbReference>
<dbReference type="GO" id="GO:0019262">
    <property type="term" value="P:N-acetylneuraminate catabolic process"/>
    <property type="evidence" value="ECO:0007669"/>
    <property type="project" value="TreeGrafter"/>
</dbReference>
<dbReference type="GO" id="GO:0008747">
    <property type="term" value="F:N-acetylneuraminate lyase activity"/>
    <property type="evidence" value="ECO:0007669"/>
    <property type="project" value="TreeGrafter"/>
</dbReference>
<name>A0A5C6MAC0_9PLAN</name>
<evidence type="ECO:0000256" key="2">
    <source>
        <dbReference type="ARBA" id="ARBA00023270"/>
    </source>
</evidence>
<evidence type="ECO:0000313" key="3">
    <source>
        <dbReference type="EMBL" id="TWW09904.1"/>
    </source>
</evidence>
<keyword evidence="2" id="KW-0704">Schiff base</keyword>
<dbReference type="PANTHER" id="PTHR42849:SF1">
    <property type="entry name" value="N-ACETYLNEURAMINATE LYASE"/>
    <property type="match status" value="1"/>
</dbReference>
<accession>A0A5C6MAC0</accession>